<keyword evidence="2" id="KW-0004">4Fe-4S</keyword>
<dbReference type="RefSeq" id="WP_260976405.1">
    <property type="nucleotide sequence ID" value="NZ_JAOANI010000019.1"/>
</dbReference>
<evidence type="ECO:0000256" key="8">
    <source>
        <dbReference type="SAM" id="Coils"/>
    </source>
</evidence>
<dbReference type="InterPro" id="IPR004452">
    <property type="entry name" value="LutB/LldF"/>
</dbReference>
<dbReference type="Gene3D" id="1.10.1060.10">
    <property type="entry name" value="Alpha-helical ferredoxin"/>
    <property type="match status" value="1"/>
</dbReference>
<dbReference type="InterPro" id="IPR009051">
    <property type="entry name" value="Helical_ferredxn"/>
</dbReference>
<dbReference type="SUPFAM" id="SSF46548">
    <property type="entry name" value="alpha-helical ferredoxin"/>
    <property type="match status" value="1"/>
</dbReference>
<dbReference type="InterPro" id="IPR017900">
    <property type="entry name" value="4Fe4S_Fe_S_CS"/>
</dbReference>
<dbReference type="PROSITE" id="PS51379">
    <property type="entry name" value="4FE4S_FER_2"/>
    <property type="match status" value="1"/>
</dbReference>
<sequence>MSQKIASDSMHINIEQLQQELNVEQREFNELQQRHFKVRAKMALENEALRKSFRGASDFLMGKRKAVFPDEGALSALRDRGESIRQHSLANLPELLERLENNLTANGIQVHWAETADEACAIIHDILTANNARTVVKGKSMVTEEIELNHFLEARGIECLESDMGEYLVQLAGETPSHIIMPAIHKNKAQIARLMHARAQTSDGSQVPYTEDVDELIGNARAILRDKFMRADAGISGVNMAVANTGTLCLVENEGNGRMTTTMPKLHIAVTGIEKVVEDFSHVPELLTLLTRSATGQKISTYFNMISGPKKAGELDGPEQVHLVLVDNGRSRIFSHPVLKPTLQCIRCGACMNHCPVYARVGGHAYGSTYPGPIGQVVTPQIAGLDKHGDMLSACSLNGACGEACPVRIPLPELIRELRAEAVSPQFTDAAAVSNATAVQEVMGRGAKRTLGESLIWRGWALTHRFAPLYRIMTTAMTRGRGLFRSKAAAALLSPWTDSRSTPQPARRSLHELAKARGVAGQYQNNTADKRGDNA</sequence>
<dbReference type="Gene3D" id="3.40.50.10420">
    <property type="entry name" value="NagB/RpiA/CoA transferase-like"/>
    <property type="match status" value="1"/>
</dbReference>
<keyword evidence="4" id="KW-0677">Repeat</keyword>
<dbReference type="Pfam" id="PF13183">
    <property type="entry name" value="Fer4_8"/>
    <property type="match status" value="1"/>
</dbReference>
<evidence type="ECO:0000256" key="3">
    <source>
        <dbReference type="ARBA" id="ARBA00022723"/>
    </source>
</evidence>
<dbReference type="GO" id="GO:0046872">
    <property type="term" value="F:metal ion binding"/>
    <property type="evidence" value="ECO:0007669"/>
    <property type="project" value="UniProtKB-KW"/>
</dbReference>
<dbReference type="SUPFAM" id="SSF100950">
    <property type="entry name" value="NagB/RpiA/CoA transferase-like"/>
    <property type="match status" value="1"/>
</dbReference>
<feature type="region of interest" description="Disordered" evidence="9">
    <location>
        <begin position="516"/>
        <end position="535"/>
    </location>
</feature>
<accession>A0A9X3AS44</accession>
<evidence type="ECO:0000256" key="1">
    <source>
        <dbReference type="ARBA" id="ARBA00022448"/>
    </source>
</evidence>
<protein>
    <submittedName>
        <fullName evidence="11">LutB/LldF family L-lactate oxidation iron-sulfur protein</fullName>
    </submittedName>
</protein>
<evidence type="ECO:0000259" key="10">
    <source>
        <dbReference type="PROSITE" id="PS51379"/>
    </source>
</evidence>
<dbReference type="GO" id="GO:0051539">
    <property type="term" value="F:4 iron, 4 sulfur cluster binding"/>
    <property type="evidence" value="ECO:0007669"/>
    <property type="project" value="UniProtKB-KW"/>
</dbReference>
<evidence type="ECO:0000256" key="9">
    <source>
        <dbReference type="SAM" id="MobiDB-lite"/>
    </source>
</evidence>
<dbReference type="InterPro" id="IPR024185">
    <property type="entry name" value="FTHF_cligase-like_sf"/>
</dbReference>
<evidence type="ECO:0000313" key="12">
    <source>
        <dbReference type="Proteomes" id="UP001147830"/>
    </source>
</evidence>
<keyword evidence="12" id="KW-1185">Reference proteome</keyword>
<dbReference type="PANTHER" id="PTHR47153:SF2">
    <property type="entry name" value="LACTATE UTILIZATION PROTEIN B"/>
    <property type="match status" value="1"/>
</dbReference>
<feature type="domain" description="4Fe-4S ferredoxin-type" evidence="10">
    <location>
        <begin position="335"/>
        <end position="365"/>
    </location>
</feature>
<dbReference type="InterPro" id="IPR024569">
    <property type="entry name" value="LutB_C"/>
</dbReference>
<keyword evidence="3" id="KW-0479">Metal-binding</keyword>
<dbReference type="AlphaFoldDB" id="A0A9X3AS44"/>
<keyword evidence="8" id="KW-0175">Coiled coil</keyword>
<keyword evidence="7" id="KW-0411">Iron-sulfur</keyword>
<evidence type="ECO:0000256" key="6">
    <source>
        <dbReference type="ARBA" id="ARBA00023004"/>
    </source>
</evidence>
<dbReference type="NCBIfam" id="TIGR00273">
    <property type="entry name" value="LutB/LldF family L-lactate oxidation iron-sulfur protein"/>
    <property type="match status" value="1"/>
</dbReference>
<dbReference type="Pfam" id="PF11870">
    <property type="entry name" value="LutB_C"/>
    <property type="match status" value="1"/>
</dbReference>
<feature type="coiled-coil region" evidence="8">
    <location>
        <begin position="7"/>
        <end position="34"/>
    </location>
</feature>
<dbReference type="InterPro" id="IPR017896">
    <property type="entry name" value="4Fe4S_Fe-S-bd"/>
</dbReference>
<organism evidence="11 12">
    <name type="scientific">Thalassolituus pacificus</name>
    <dbReference type="NCBI Taxonomy" id="2975440"/>
    <lineage>
        <taxon>Bacteria</taxon>
        <taxon>Pseudomonadati</taxon>
        <taxon>Pseudomonadota</taxon>
        <taxon>Gammaproteobacteria</taxon>
        <taxon>Oceanospirillales</taxon>
        <taxon>Oceanospirillaceae</taxon>
        <taxon>Thalassolituus</taxon>
    </lineage>
</organism>
<evidence type="ECO:0000256" key="7">
    <source>
        <dbReference type="ARBA" id="ARBA00023014"/>
    </source>
</evidence>
<keyword evidence="5" id="KW-0249">Electron transport</keyword>
<evidence type="ECO:0000256" key="4">
    <source>
        <dbReference type="ARBA" id="ARBA00022737"/>
    </source>
</evidence>
<name>A0A9X3AS44_9GAMM</name>
<dbReference type="InterPro" id="IPR003741">
    <property type="entry name" value="LUD_dom"/>
</dbReference>
<dbReference type="Proteomes" id="UP001147830">
    <property type="component" value="Unassembled WGS sequence"/>
</dbReference>
<evidence type="ECO:0000313" key="11">
    <source>
        <dbReference type="EMBL" id="MCT7359539.1"/>
    </source>
</evidence>
<dbReference type="GO" id="GO:0006089">
    <property type="term" value="P:lactate metabolic process"/>
    <property type="evidence" value="ECO:0007669"/>
    <property type="project" value="InterPro"/>
</dbReference>
<evidence type="ECO:0000256" key="2">
    <source>
        <dbReference type="ARBA" id="ARBA00022485"/>
    </source>
</evidence>
<reference evidence="11" key="2">
    <citation type="submission" date="2022-08" db="EMBL/GenBank/DDBJ databases">
        <authorList>
            <person name="Dong C."/>
        </authorList>
    </citation>
    <scope>NUCLEOTIDE SEQUENCE</scope>
    <source>
        <strain evidence="11">59MF3M-4</strain>
    </source>
</reference>
<evidence type="ECO:0000256" key="5">
    <source>
        <dbReference type="ARBA" id="ARBA00022982"/>
    </source>
</evidence>
<gene>
    <name evidence="11" type="ORF">NYR02_10935</name>
</gene>
<keyword evidence="1" id="KW-0813">Transport</keyword>
<dbReference type="Pfam" id="PF02589">
    <property type="entry name" value="LUD_dom"/>
    <property type="match status" value="1"/>
</dbReference>
<proteinExistence type="predicted"/>
<comment type="caution">
    <text evidence="11">The sequence shown here is derived from an EMBL/GenBank/DDBJ whole genome shotgun (WGS) entry which is preliminary data.</text>
</comment>
<reference evidence="11" key="1">
    <citation type="journal article" date="2022" name="Front. Microbiol.">
        <title>Genome-based taxonomic rearrangement of Oceanobacter-related bacteria including the description of Thalassolituus hydrocarbonoclasticus sp. nov. and Thalassolituus pacificus sp. nov. and emended description of the genus Thalassolituus.</title>
        <authorList>
            <person name="Dong C."/>
            <person name="Wei L."/>
            <person name="Wang J."/>
            <person name="Lai Q."/>
            <person name="Huang Z."/>
            <person name="Shao Z."/>
        </authorList>
    </citation>
    <scope>NUCLEOTIDE SEQUENCE</scope>
    <source>
        <strain evidence="11">59MF3M-4</strain>
    </source>
</reference>
<dbReference type="PROSITE" id="PS00198">
    <property type="entry name" value="4FE4S_FER_1"/>
    <property type="match status" value="1"/>
</dbReference>
<dbReference type="InterPro" id="IPR037171">
    <property type="entry name" value="NagB/RpiA_transferase-like"/>
</dbReference>
<dbReference type="EMBL" id="JAOANI010000019">
    <property type="protein sequence ID" value="MCT7359539.1"/>
    <property type="molecule type" value="Genomic_DNA"/>
</dbReference>
<keyword evidence="6" id="KW-0408">Iron</keyword>
<dbReference type="PANTHER" id="PTHR47153">
    <property type="entry name" value="LACTATE UTILIZATION PROTEIN B"/>
    <property type="match status" value="1"/>
</dbReference>